<dbReference type="Gene3D" id="2.60.40.10">
    <property type="entry name" value="Immunoglobulins"/>
    <property type="match status" value="1"/>
</dbReference>
<gene>
    <name evidence="6" type="ORF">J2X05_004163</name>
</gene>
<dbReference type="InterPro" id="IPR029787">
    <property type="entry name" value="Nucleotide_cyclase"/>
</dbReference>
<organism evidence="6 7">
    <name type="scientific">Cellvibrio fibrivorans</name>
    <dbReference type="NCBI Taxonomy" id="126350"/>
    <lineage>
        <taxon>Bacteria</taxon>
        <taxon>Pseudomonadati</taxon>
        <taxon>Pseudomonadota</taxon>
        <taxon>Gammaproteobacteria</taxon>
        <taxon>Cellvibrionales</taxon>
        <taxon>Cellvibrionaceae</taxon>
        <taxon>Cellvibrio</taxon>
    </lineage>
</organism>
<dbReference type="Gene3D" id="2.130.10.10">
    <property type="entry name" value="YVTN repeat-like/Quinoprotein amine dehydrogenase"/>
    <property type="match status" value="3"/>
</dbReference>
<dbReference type="Pfam" id="PF07494">
    <property type="entry name" value="Reg_prop"/>
    <property type="match status" value="7"/>
</dbReference>
<protein>
    <recommendedName>
        <fullName evidence="1">diguanylate cyclase</fullName>
        <ecNumber evidence="1">2.7.7.65</ecNumber>
    </recommendedName>
</protein>
<dbReference type="InterPro" id="IPR011110">
    <property type="entry name" value="Reg_prop"/>
</dbReference>
<dbReference type="SUPFAM" id="SSF63829">
    <property type="entry name" value="Calcium-dependent phosphotriesterase"/>
    <property type="match status" value="4"/>
</dbReference>
<keyword evidence="3" id="KW-0472">Membrane</keyword>
<keyword evidence="3" id="KW-1133">Transmembrane helix</keyword>
<keyword evidence="3" id="KW-0812">Transmembrane</keyword>
<dbReference type="CDD" id="cd00146">
    <property type="entry name" value="PKD"/>
    <property type="match status" value="1"/>
</dbReference>
<feature type="chain" id="PRO_5045095763" description="diguanylate cyclase" evidence="4">
    <location>
        <begin position="25"/>
        <end position="1009"/>
    </location>
</feature>
<dbReference type="InterPro" id="IPR050469">
    <property type="entry name" value="Diguanylate_Cyclase"/>
</dbReference>
<dbReference type="Pfam" id="PF00990">
    <property type="entry name" value="GGDEF"/>
    <property type="match status" value="1"/>
</dbReference>
<dbReference type="RefSeq" id="WP_310076170.1">
    <property type="nucleotide sequence ID" value="NZ_JAVDVX010000011.1"/>
</dbReference>
<reference evidence="6 7" key="1">
    <citation type="submission" date="2023-07" db="EMBL/GenBank/DDBJ databases">
        <title>Sorghum-associated microbial communities from plants grown in Nebraska, USA.</title>
        <authorList>
            <person name="Schachtman D."/>
        </authorList>
    </citation>
    <scope>NUCLEOTIDE SEQUENCE [LARGE SCALE GENOMIC DNA]</scope>
    <source>
        <strain evidence="6 7">BE190</strain>
    </source>
</reference>
<keyword evidence="7" id="KW-1185">Reference proteome</keyword>
<dbReference type="Pfam" id="PF07495">
    <property type="entry name" value="Y_Y_Y"/>
    <property type="match status" value="1"/>
</dbReference>
<evidence type="ECO:0000313" key="7">
    <source>
        <dbReference type="Proteomes" id="UP001253595"/>
    </source>
</evidence>
<feature type="transmembrane region" description="Helical" evidence="3">
    <location>
        <begin position="814"/>
        <end position="830"/>
    </location>
</feature>
<dbReference type="EMBL" id="JAVDVX010000011">
    <property type="protein sequence ID" value="MDR7092122.1"/>
    <property type="molecule type" value="Genomic_DNA"/>
</dbReference>
<evidence type="ECO:0000256" key="4">
    <source>
        <dbReference type="SAM" id="SignalP"/>
    </source>
</evidence>
<dbReference type="PANTHER" id="PTHR45138:SF9">
    <property type="entry name" value="DIGUANYLATE CYCLASE DGCM-RELATED"/>
    <property type="match status" value="1"/>
</dbReference>
<dbReference type="PROSITE" id="PS50887">
    <property type="entry name" value="GGDEF"/>
    <property type="match status" value="1"/>
</dbReference>
<dbReference type="InterPro" id="IPR011123">
    <property type="entry name" value="Y_Y_Y"/>
</dbReference>
<dbReference type="SMART" id="SM00267">
    <property type="entry name" value="GGDEF"/>
    <property type="match status" value="1"/>
</dbReference>
<evidence type="ECO:0000256" key="3">
    <source>
        <dbReference type="SAM" id="Phobius"/>
    </source>
</evidence>
<dbReference type="EC" id="2.7.7.65" evidence="1"/>
<comment type="catalytic activity">
    <reaction evidence="2">
        <text>2 GTP = 3',3'-c-di-GMP + 2 diphosphate</text>
        <dbReference type="Rhea" id="RHEA:24898"/>
        <dbReference type="ChEBI" id="CHEBI:33019"/>
        <dbReference type="ChEBI" id="CHEBI:37565"/>
        <dbReference type="ChEBI" id="CHEBI:58805"/>
        <dbReference type="EC" id="2.7.7.65"/>
    </reaction>
</comment>
<feature type="domain" description="GGDEF" evidence="5">
    <location>
        <begin position="877"/>
        <end position="1008"/>
    </location>
</feature>
<dbReference type="PANTHER" id="PTHR45138">
    <property type="entry name" value="REGULATORY COMPONENTS OF SENSORY TRANSDUCTION SYSTEM"/>
    <property type="match status" value="1"/>
</dbReference>
<dbReference type="Gene3D" id="3.30.70.270">
    <property type="match status" value="1"/>
</dbReference>
<dbReference type="SUPFAM" id="SSF55073">
    <property type="entry name" value="Nucleotide cyclase"/>
    <property type="match status" value="1"/>
</dbReference>
<proteinExistence type="predicted"/>
<dbReference type="InterPro" id="IPR015943">
    <property type="entry name" value="WD40/YVTN_repeat-like_dom_sf"/>
</dbReference>
<keyword evidence="4" id="KW-0732">Signal</keyword>
<evidence type="ECO:0000256" key="1">
    <source>
        <dbReference type="ARBA" id="ARBA00012528"/>
    </source>
</evidence>
<name>A0ABU1V423_9GAMM</name>
<evidence type="ECO:0000313" key="6">
    <source>
        <dbReference type="EMBL" id="MDR7092122.1"/>
    </source>
</evidence>
<feature type="signal peptide" evidence="4">
    <location>
        <begin position="1"/>
        <end position="24"/>
    </location>
</feature>
<dbReference type="InterPro" id="IPR000160">
    <property type="entry name" value="GGDEF_dom"/>
</dbReference>
<accession>A0ABU1V423</accession>
<dbReference type="InterPro" id="IPR013783">
    <property type="entry name" value="Ig-like_fold"/>
</dbReference>
<dbReference type="Proteomes" id="UP001253595">
    <property type="component" value="Unassembled WGS sequence"/>
</dbReference>
<comment type="caution">
    <text evidence="6">The sequence shown here is derived from an EMBL/GenBank/DDBJ whole genome shotgun (WGS) entry which is preliminary data.</text>
</comment>
<dbReference type="CDD" id="cd01949">
    <property type="entry name" value="GGDEF"/>
    <property type="match status" value="1"/>
</dbReference>
<dbReference type="NCBIfam" id="TIGR00254">
    <property type="entry name" value="GGDEF"/>
    <property type="match status" value="1"/>
</dbReference>
<evidence type="ECO:0000256" key="2">
    <source>
        <dbReference type="ARBA" id="ARBA00034247"/>
    </source>
</evidence>
<sequence>MIRIMARIGACALMLACCCSSVLANGKGFDFVDMRFTTPFDNRDRVSQELGSVNTIVQDKLGFIWIGGENGLARYDGRTLVHYKSDPNNSKTLPSNYIFQMVVDAKNILWLATEGGLVNFDVRTNSFTRVSHVGSSQIAVDSVSALELAADDSLYVGTARGLYIIDADRQSMSFFLPQPPIPIEPNIEQIRDIFIDRDKNIWLATAGMGVAVFNSQSESFQYFLHNPDKPDSLAHNSVRSIHQDRKGRVWLGTYGGGIDRLDPGSTNFIHYPYRPEVPGSIGGNVIWDIKQDSSGTIWFAVDQSGLARFDENTEQFIHYRHRSYDTTSLVSDQLRVIYEDQNQDLWFGASPSGISFFSRRTHVFRHYTTKPSDPTSLSHNTILRIIEAENGTLWIGTEGGLNALDPQTGISRRYLANPADPHALRANAILALEEDIDGQIWVGTWAGGLHRLDPKTGKFARYFPDKNNPKAINSDFIWDITRDSKNNIWIGTETGGLNLYDRSTDSFIHYYHDPKKQNGIAGNFISSLMADSKDNLWIGGYTGVNVFNPTTQIFTHLPYETGLADSTNSKNTKAFFEDSKGQIWIGTQHRGVNIFDPKSKTFRYLDVRDGLPSQNVSGILEDDNHNIWLITGNGLVKIDSLTQAVTIFGRESDLAGSNYNREALLKDRHGRLYFGSSEGITSFHPAELRDDSGKFPVRLVSFRIFNKEVEIGNNSPLVLPIVISDQITLPHTDTMFSFGFAALDYRNSKTMHYSYKLEGFDREWIDTGRQATATYTNLEPGRYTFRVRASNDDENWQEAEPLIMHIQTPPWKTWWAYTIYAALIFAALYYRHNHIVLRARAEAYRTRAITDPLTGIYNRFGLGQIAEGVFANNETKKGIGIALFDIDHFKSINDQCGHDSGDRVLVNVARIAKDVIRHSDNFGRWGGEEFVLICTIRDSTEGVGLVEKIRIAIGEYPFGLETIPKVTVSAGFAMVSPSDSFESALKRADIALYEAKRAGRNRVILASEN</sequence>
<dbReference type="InterPro" id="IPR043128">
    <property type="entry name" value="Rev_trsase/Diguanyl_cyclase"/>
</dbReference>
<evidence type="ECO:0000259" key="5">
    <source>
        <dbReference type="PROSITE" id="PS50887"/>
    </source>
</evidence>